<dbReference type="AlphaFoldDB" id="I3XDN5"/>
<evidence type="ECO:0000313" key="2">
    <source>
        <dbReference type="EMBL" id="AFL53991.1"/>
    </source>
</evidence>
<dbReference type="STRING" id="1185652.USDA257_c54760"/>
<accession>I3XDN5</accession>
<protein>
    <submittedName>
        <fullName evidence="2">Uncharacterized protein</fullName>
    </submittedName>
</protein>
<organism evidence="2 3">
    <name type="scientific">Sinorhizobium fredii (strain USDA 257)</name>
    <dbReference type="NCBI Taxonomy" id="1185652"/>
    <lineage>
        <taxon>Bacteria</taxon>
        <taxon>Pseudomonadati</taxon>
        <taxon>Pseudomonadota</taxon>
        <taxon>Alphaproteobacteria</taxon>
        <taxon>Hyphomicrobiales</taxon>
        <taxon>Rhizobiaceae</taxon>
        <taxon>Sinorhizobium/Ensifer group</taxon>
        <taxon>Sinorhizobium</taxon>
    </lineage>
</organism>
<reference evidence="2 3" key="1">
    <citation type="journal article" date="2012" name="J. Bacteriol.">
        <title>Complete genome sequence of the broad-host-range strain Sinorhizobium fredii USDA257.</title>
        <authorList>
            <person name="Schuldes J."/>
            <person name="Rodriguez Orbegoso M."/>
            <person name="Schmeisser C."/>
            <person name="Krishnan H.B."/>
            <person name="Daniel R."/>
            <person name="Streit W.R."/>
        </authorList>
    </citation>
    <scope>NUCLEOTIDE SEQUENCE [LARGE SCALE GENOMIC DNA]</scope>
    <source>
        <strain evidence="2 3">USDA 257</strain>
    </source>
</reference>
<dbReference type="KEGG" id="sfd:USDA257_c54760"/>
<evidence type="ECO:0000256" key="1">
    <source>
        <dbReference type="SAM" id="MobiDB-lite"/>
    </source>
</evidence>
<dbReference type="RefSeq" id="WP_014766102.1">
    <property type="nucleotide sequence ID" value="NC_018000.1"/>
</dbReference>
<dbReference type="PATRIC" id="fig|1185652.3.peg.5678"/>
<evidence type="ECO:0000313" key="3">
    <source>
        <dbReference type="Proteomes" id="UP000006180"/>
    </source>
</evidence>
<feature type="region of interest" description="Disordered" evidence="1">
    <location>
        <begin position="231"/>
        <end position="255"/>
    </location>
</feature>
<dbReference type="Proteomes" id="UP000006180">
    <property type="component" value="Chromosome"/>
</dbReference>
<dbReference type="HOGENOM" id="CLU_962778_0_0_5"/>
<dbReference type="EMBL" id="CP003563">
    <property type="protein sequence ID" value="AFL53991.1"/>
    <property type="molecule type" value="Genomic_DNA"/>
</dbReference>
<gene>
    <name evidence="2" type="ORF">USDA257_c54760</name>
</gene>
<sequence length="289" mass="32805">MNSRYHMITSRYRDEWRKDVGMNRITASVDAPIMAIERLETKLADLRKSNRFSPAGLMEEMKAFAGKDAAPVIRKAGHVVDDFRRGFDQSKANLKVPKPDKSDVAGAILRMDVRNWLKSLNRGELAAVLMAKDAPEEVLLAAYEVPPAMIGADKKFMDDVQEKLIEIHHAPVLKQIDDVSEAVTIANNVVQVTLMDMAKCLMFDQRDRTFRDWFDHVSVEVDRQVEAERLQKQQTGESFARSAALKPSDEEQRRSALNERRIEALNTRAYEYHSDTGALVYNDPELNAA</sequence>
<proteinExistence type="predicted"/>
<name>I3XDN5_SINF2</name>